<dbReference type="PANTHER" id="PTHR43798:SF5">
    <property type="entry name" value="MONOACYLGLYCEROL LIPASE ABHD6"/>
    <property type="match status" value="1"/>
</dbReference>
<dbReference type="InterPro" id="IPR000073">
    <property type="entry name" value="AB_hydrolase_1"/>
</dbReference>
<dbReference type="Pfam" id="PF00561">
    <property type="entry name" value="Abhydrolase_1"/>
    <property type="match status" value="1"/>
</dbReference>
<evidence type="ECO:0000313" key="2">
    <source>
        <dbReference type="EMBL" id="RJE20829.1"/>
    </source>
</evidence>
<dbReference type="InterPro" id="IPR029058">
    <property type="entry name" value="AB_hydrolase_fold"/>
</dbReference>
<protein>
    <submittedName>
        <fullName evidence="2">Alpha beta hydrolase</fullName>
    </submittedName>
</protein>
<dbReference type="InterPro" id="IPR050266">
    <property type="entry name" value="AB_hydrolase_sf"/>
</dbReference>
<dbReference type="Gene3D" id="3.40.50.1820">
    <property type="entry name" value="alpha/beta hydrolase"/>
    <property type="match status" value="1"/>
</dbReference>
<dbReference type="OrthoDB" id="408373at2759"/>
<dbReference type="PANTHER" id="PTHR43798">
    <property type="entry name" value="MONOACYLGLYCEROL LIPASE"/>
    <property type="match status" value="1"/>
</dbReference>
<dbReference type="GO" id="GO:0016020">
    <property type="term" value="C:membrane"/>
    <property type="evidence" value="ECO:0007669"/>
    <property type="project" value="TreeGrafter"/>
</dbReference>
<dbReference type="GO" id="GO:0046464">
    <property type="term" value="P:acylglycerol catabolic process"/>
    <property type="evidence" value="ECO:0007669"/>
    <property type="project" value="TreeGrafter"/>
</dbReference>
<comment type="caution">
    <text evidence="2">The sequence shown here is derived from an EMBL/GenBank/DDBJ whole genome shotgun (WGS) entry which is preliminary data.</text>
</comment>
<dbReference type="EMBL" id="MVGC01000274">
    <property type="protein sequence ID" value="RJE20829.1"/>
    <property type="molecule type" value="Genomic_DNA"/>
</dbReference>
<keyword evidence="2" id="KW-0378">Hydrolase</keyword>
<sequence length="268" mass="28855">MPYLTTNNHQLHYADTHPSGALPSSKSQTLIFIHGLGSSQNYYYPILPRLPNHRCITIDTYGSGRSPYTGEAVSIESIAADVVGVMDELKIAKAVVVGHSMGGLVVTQLGSKFKDRINGVIAIGPTHPNETMVGVMEKRAETVSKDGMEPMANSIPFQATGARATPLQRAFIRELILGQNPKGYAALCKAIASSKASDYAAINCPFLLIAGQEDKSASLEGCNHIFSHVQSENKRMEVLADVGHWHCVEAPEEVGVLLSVFMETVYGA</sequence>
<dbReference type="AlphaFoldDB" id="A0A3A2ZCD4"/>
<name>A0A3A2ZCD4_9EURO</name>
<proteinExistence type="predicted"/>
<dbReference type="GO" id="GO:0047372">
    <property type="term" value="F:monoacylglycerol lipase activity"/>
    <property type="evidence" value="ECO:0007669"/>
    <property type="project" value="TreeGrafter"/>
</dbReference>
<dbReference type="Proteomes" id="UP000266188">
    <property type="component" value="Unassembled WGS sequence"/>
</dbReference>
<evidence type="ECO:0000313" key="3">
    <source>
        <dbReference type="Proteomes" id="UP000266188"/>
    </source>
</evidence>
<organism evidence="2 3">
    <name type="scientific">Aspergillus sclerotialis</name>
    <dbReference type="NCBI Taxonomy" id="2070753"/>
    <lineage>
        <taxon>Eukaryota</taxon>
        <taxon>Fungi</taxon>
        <taxon>Dikarya</taxon>
        <taxon>Ascomycota</taxon>
        <taxon>Pezizomycotina</taxon>
        <taxon>Eurotiomycetes</taxon>
        <taxon>Eurotiomycetidae</taxon>
        <taxon>Eurotiales</taxon>
        <taxon>Aspergillaceae</taxon>
        <taxon>Aspergillus</taxon>
        <taxon>Aspergillus subgen. Polypaecilum</taxon>
    </lineage>
</organism>
<accession>A0A3A2ZCD4</accession>
<keyword evidence="3" id="KW-1185">Reference proteome</keyword>
<gene>
    <name evidence="2" type="ORF">PHISCL_06848</name>
</gene>
<dbReference type="SUPFAM" id="SSF53474">
    <property type="entry name" value="alpha/beta-Hydrolases"/>
    <property type="match status" value="1"/>
</dbReference>
<dbReference type="PRINTS" id="PR00111">
    <property type="entry name" value="ABHYDROLASE"/>
</dbReference>
<feature type="domain" description="AB hydrolase-1" evidence="1">
    <location>
        <begin position="29"/>
        <end position="251"/>
    </location>
</feature>
<dbReference type="STRING" id="2070753.A0A3A2ZCD4"/>
<reference evidence="3" key="1">
    <citation type="submission" date="2017-02" db="EMBL/GenBank/DDBJ databases">
        <authorList>
            <person name="Tafer H."/>
            <person name="Lopandic K."/>
        </authorList>
    </citation>
    <scope>NUCLEOTIDE SEQUENCE [LARGE SCALE GENOMIC DNA]</scope>
    <source>
        <strain evidence="3">CBS 366.77</strain>
    </source>
</reference>
<evidence type="ECO:0000259" key="1">
    <source>
        <dbReference type="Pfam" id="PF00561"/>
    </source>
</evidence>